<accession>A0A8K0C9N1</accession>
<proteinExistence type="predicted"/>
<evidence type="ECO:0000313" key="1">
    <source>
        <dbReference type="EMBL" id="KAF2881421.1"/>
    </source>
</evidence>
<name>A0A8K0C9N1_IGNLU</name>
<gene>
    <name evidence="1" type="ORF">ILUMI_24761</name>
</gene>
<keyword evidence="2" id="KW-1185">Reference proteome</keyword>
<evidence type="ECO:0000313" key="2">
    <source>
        <dbReference type="Proteomes" id="UP000801492"/>
    </source>
</evidence>
<sequence>MEKTQDNTHYSSRKSVVAMELQRMKGKQHGGTRKLQQIKTEDGKLLADVDKIIKKWKQCFEALLNPDKINEINDKDIEKQQGTERDEAFEKDSIGLIELEQAIDKIKIAKAPSIHEIAPKLIKSVKKGDTGFTELMMQKEANTTRVEDCNNTNDL</sequence>
<reference evidence="1" key="1">
    <citation type="submission" date="2019-08" db="EMBL/GenBank/DDBJ databases">
        <title>The genome of the North American firefly Photinus pyralis.</title>
        <authorList>
            <consortium name="Photinus pyralis genome working group"/>
            <person name="Fallon T.R."/>
            <person name="Sander Lower S.E."/>
            <person name="Weng J.-K."/>
        </authorList>
    </citation>
    <scope>NUCLEOTIDE SEQUENCE</scope>
    <source>
        <strain evidence="1">TRF0915ILg1</strain>
        <tissue evidence="1">Whole body</tissue>
    </source>
</reference>
<comment type="caution">
    <text evidence="1">The sequence shown here is derived from an EMBL/GenBank/DDBJ whole genome shotgun (WGS) entry which is preliminary data.</text>
</comment>
<protein>
    <submittedName>
        <fullName evidence="1">Uncharacterized protein</fullName>
    </submittedName>
</protein>
<organism evidence="1 2">
    <name type="scientific">Ignelater luminosus</name>
    <name type="common">Cucubano</name>
    <name type="synonym">Pyrophorus luminosus</name>
    <dbReference type="NCBI Taxonomy" id="2038154"/>
    <lineage>
        <taxon>Eukaryota</taxon>
        <taxon>Metazoa</taxon>
        <taxon>Ecdysozoa</taxon>
        <taxon>Arthropoda</taxon>
        <taxon>Hexapoda</taxon>
        <taxon>Insecta</taxon>
        <taxon>Pterygota</taxon>
        <taxon>Neoptera</taxon>
        <taxon>Endopterygota</taxon>
        <taxon>Coleoptera</taxon>
        <taxon>Polyphaga</taxon>
        <taxon>Elateriformia</taxon>
        <taxon>Elateroidea</taxon>
        <taxon>Elateridae</taxon>
        <taxon>Agrypninae</taxon>
        <taxon>Pyrophorini</taxon>
        <taxon>Ignelater</taxon>
    </lineage>
</organism>
<dbReference type="Proteomes" id="UP000801492">
    <property type="component" value="Unassembled WGS sequence"/>
</dbReference>
<dbReference type="EMBL" id="VTPC01090741">
    <property type="protein sequence ID" value="KAF2881421.1"/>
    <property type="molecule type" value="Genomic_DNA"/>
</dbReference>
<dbReference type="AlphaFoldDB" id="A0A8K0C9N1"/>